<dbReference type="VEuPathDB" id="PiroplasmaDB:TA07305"/>
<evidence type="ECO:0000313" key="1">
    <source>
        <dbReference type="EMBL" id="SVP94167.1"/>
    </source>
</evidence>
<dbReference type="EMBL" id="UIVS01000004">
    <property type="protein sequence ID" value="SVP94848.1"/>
    <property type="molecule type" value="Genomic_DNA"/>
</dbReference>
<reference evidence="2" key="1">
    <citation type="submission" date="2018-07" db="EMBL/GenBank/DDBJ databases">
        <authorList>
            <person name="Quirk P.G."/>
            <person name="Krulwich T.A."/>
        </authorList>
    </citation>
    <scope>NUCLEOTIDE SEQUENCE</scope>
    <source>
        <strain evidence="2">Anand</strain>
    </source>
</reference>
<dbReference type="EMBL" id="UIVT01000004">
    <property type="protein sequence ID" value="SVP94167.1"/>
    <property type="molecule type" value="Genomic_DNA"/>
</dbReference>
<protein>
    <submittedName>
        <fullName evidence="2">Uncharacterized protein</fullName>
    </submittedName>
</protein>
<accession>A0A3B0NJL9</accession>
<organism evidence="2">
    <name type="scientific">Theileria annulata</name>
    <dbReference type="NCBI Taxonomy" id="5874"/>
    <lineage>
        <taxon>Eukaryota</taxon>
        <taxon>Sar</taxon>
        <taxon>Alveolata</taxon>
        <taxon>Apicomplexa</taxon>
        <taxon>Aconoidasida</taxon>
        <taxon>Piroplasmida</taxon>
        <taxon>Theileriidae</taxon>
        <taxon>Theileria</taxon>
    </lineage>
</organism>
<sequence>MIVKEVEEMDDRIPEFVGEKTQLNYVVTELDDNPAEVNNRVDNKVLDYYIESASEDEFVFNSQRQPTKFKSESFLKTFKTLVDISTEPLLDECYSLSSSGSEDSEDSESFSLIPKLSSLSNKFIKHTTSLFNNSQDNFVDTQLDEDEDLDQEGDQVHEEKGKEWNIEGIAKWF</sequence>
<name>A0A3B0NJL9_THEAN</name>
<evidence type="ECO:0000313" key="2">
    <source>
        <dbReference type="EMBL" id="SVP94848.1"/>
    </source>
</evidence>
<proteinExistence type="predicted"/>
<dbReference type="AlphaFoldDB" id="A0A3B0NJL9"/>
<gene>
    <name evidence="1" type="ORF">TAT_000316800</name>
    <name evidence="2" type="ORF">TAV_000316700</name>
</gene>